<gene>
    <name evidence="2" type="ORF">CF165_21395</name>
</gene>
<feature type="transmembrane region" description="Helical" evidence="1">
    <location>
        <begin position="73"/>
        <end position="93"/>
    </location>
</feature>
<keyword evidence="1" id="KW-0812">Transmembrane</keyword>
<evidence type="ECO:0008006" key="4">
    <source>
        <dbReference type="Google" id="ProtNLM"/>
    </source>
</evidence>
<evidence type="ECO:0000256" key="1">
    <source>
        <dbReference type="SAM" id="Phobius"/>
    </source>
</evidence>
<dbReference type="Pfam" id="PF06197">
    <property type="entry name" value="DUF998"/>
    <property type="match status" value="1"/>
</dbReference>
<sequence>MRGPEIRIVYSVESRARPAPVSLRRGNAGAWAIAALVCFGLSVATALVLHVARAAEVDPVRQVISDYALSGDTTGFAVCVLTMAAGTGCLLGGLSRAGLPVTRPIVALGCCWCAGLALCAFFPTTPTGAPMTFSAEVHRCAGLVLFVSLPAAAGLFARSAAAHPAHRGLAGRIRRQTRWAWGVLAVFLLSQLPVLLAPSRAFDGPLFQGLTERLVFVVYLVLLGEPALAVLRSERKSC</sequence>
<dbReference type="Proteomes" id="UP000215199">
    <property type="component" value="Unassembled WGS sequence"/>
</dbReference>
<keyword evidence="1" id="KW-1133">Transmembrane helix</keyword>
<dbReference type="EMBL" id="NMUL01000021">
    <property type="protein sequence ID" value="OXM65935.1"/>
    <property type="molecule type" value="Genomic_DNA"/>
</dbReference>
<accession>A0A229T3V6</accession>
<evidence type="ECO:0000313" key="2">
    <source>
        <dbReference type="EMBL" id="OXM65935.1"/>
    </source>
</evidence>
<keyword evidence="1" id="KW-0472">Membrane</keyword>
<feature type="transmembrane region" description="Helical" evidence="1">
    <location>
        <begin position="214"/>
        <end position="231"/>
    </location>
</feature>
<name>A0A229T3V6_9PSEU</name>
<dbReference type="AlphaFoldDB" id="A0A229T3V6"/>
<feature type="transmembrane region" description="Helical" evidence="1">
    <location>
        <begin position="143"/>
        <end position="161"/>
    </location>
</feature>
<feature type="transmembrane region" description="Helical" evidence="1">
    <location>
        <begin position="105"/>
        <end position="123"/>
    </location>
</feature>
<feature type="transmembrane region" description="Helical" evidence="1">
    <location>
        <begin position="181"/>
        <end position="202"/>
    </location>
</feature>
<dbReference type="InterPro" id="IPR009339">
    <property type="entry name" value="DUF998"/>
</dbReference>
<comment type="caution">
    <text evidence="2">The sequence shown here is derived from an EMBL/GenBank/DDBJ whole genome shotgun (WGS) entry which is preliminary data.</text>
</comment>
<organism evidence="2 3">
    <name type="scientific">Amycolatopsis vastitatis</name>
    <dbReference type="NCBI Taxonomy" id="1905142"/>
    <lineage>
        <taxon>Bacteria</taxon>
        <taxon>Bacillati</taxon>
        <taxon>Actinomycetota</taxon>
        <taxon>Actinomycetes</taxon>
        <taxon>Pseudonocardiales</taxon>
        <taxon>Pseudonocardiaceae</taxon>
        <taxon>Amycolatopsis</taxon>
    </lineage>
</organism>
<reference evidence="3" key="1">
    <citation type="submission" date="2017-07" db="EMBL/GenBank/DDBJ databases">
        <title>Comparative genome mining reveals phylogenetic distribution patterns of secondary metabolites in Amycolatopsis.</title>
        <authorList>
            <person name="Adamek M."/>
            <person name="Alanjary M."/>
            <person name="Sales-Ortells H."/>
            <person name="Goodfellow M."/>
            <person name="Bull A.T."/>
            <person name="Kalinowski J."/>
            <person name="Ziemert N."/>
        </authorList>
    </citation>
    <scope>NUCLEOTIDE SEQUENCE [LARGE SCALE GENOMIC DNA]</scope>
    <source>
        <strain evidence="3">H5</strain>
    </source>
</reference>
<feature type="transmembrane region" description="Helical" evidence="1">
    <location>
        <begin position="30"/>
        <end position="53"/>
    </location>
</feature>
<protein>
    <recommendedName>
        <fullName evidence="4">DUF998 domain-containing protein</fullName>
    </recommendedName>
</protein>
<proteinExistence type="predicted"/>
<evidence type="ECO:0000313" key="3">
    <source>
        <dbReference type="Proteomes" id="UP000215199"/>
    </source>
</evidence>
<keyword evidence="3" id="KW-1185">Reference proteome</keyword>